<sequence>MPIVPVDESVGKKQFQNVKGGGIGTRSVDPEIAAAPFNAAAKLGAAAAGLGEAIQNRQARHKKENEDNYVTESTNSYKETMLGLMSDEKVKSGKDTYGNIQRYDELGQEHADIFMTKVSDRITNMLKSNFATVDFNNHSALALQQAQGRKDYAATNRDKRTEVAGKAVTLTPTKGTLDSELTTILNGYQEDVRSGIISADEAQALFDQEKAFLAKQMLDTLSVDSPETAKDMIDTGIFNDYLDGSTLLELKGKAEAIQNVIEKDQRREAEEAEKIEKKAKRDLHTQFSSDLQLGKYESLTKFVTTVAKSSLDGSGDYGMNTLFVKGNTYFENKSKDIDPHTQYDPDQVKAFNNAFKALADNPGVISLDTLKQAITNAWGEGLNGGINRTQYEGYIKRLDAIEKAQDKKADPMENDGYKAGVSVITSGGASSFLPLDKTNHLITWADASPLERQKATFKMIEAEEKYKTWWLDNPNEDPMKYIRERVEPQQKTEKEGKIKAFLNEFFGIAGVNE</sequence>
<proteinExistence type="predicted"/>
<name>A0A0F9TEA5_9ZZZZ</name>
<organism evidence="2">
    <name type="scientific">marine sediment metagenome</name>
    <dbReference type="NCBI Taxonomy" id="412755"/>
    <lineage>
        <taxon>unclassified sequences</taxon>
        <taxon>metagenomes</taxon>
        <taxon>ecological metagenomes</taxon>
    </lineage>
</organism>
<evidence type="ECO:0000313" key="2">
    <source>
        <dbReference type="EMBL" id="KKN77554.1"/>
    </source>
</evidence>
<accession>A0A0F9TEA5</accession>
<dbReference type="AlphaFoldDB" id="A0A0F9TEA5"/>
<gene>
    <name evidence="2" type="ORF">LCGC14_0359690</name>
</gene>
<feature type="coiled-coil region" evidence="1">
    <location>
        <begin position="247"/>
        <end position="282"/>
    </location>
</feature>
<dbReference type="EMBL" id="LAZR01000277">
    <property type="protein sequence ID" value="KKN77554.1"/>
    <property type="molecule type" value="Genomic_DNA"/>
</dbReference>
<keyword evidence="1" id="KW-0175">Coiled coil</keyword>
<comment type="caution">
    <text evidence="2">The sequence shown here is derived from an EMBL/GenBank/DDBJ whole genome shotgun (WGS) entry which is preliminary data.</text>
</comment>
<evidence type="ECO:0000256" key="1">
    <source>
        <dbReference type="SAM" id="Coils"/>
    </source>
</evidence>
<reference evidence="2" key="1">
    <citation type="journal article" date="2015" name="Nature">
        <title>Complex archaea that bridge the gap between prokaryotes and eukaryotes.</title>
        <authorList>
            <person name="Spang A."/>
            <person name="Saw J.H."/>
            <person name="Jorgensen S.L."/>
            <person name="Zaremba-Niedzwiedzka K."/>
            <person name="Martijn J."/>
            <person name="Lind A.E."/>
            <person name="van Eijk R."/>
            <person name="Schleper C."/>
            <person name="Guy L."/>
            <person name="Ettema T.J."/>
        </authorList>
    </citation>
    <scope>NUCLEOTIDE SEQUENCE</scope>
</reference>
<protein>
    <submittedName>
        <fullName evidence="2">Uncharacterized protein</fullName>
    </submittedName>
</protein>